<evidence type="ECO:0000256" key="5">
    <source>
        <dbReference type="ARBA" id="ARBA00023159"/>
    </source>
</evidence>
<keyword evidence="5 9" id="KW-0010">Activator</keyword>
<feature type="transmembrane region" description="Helical" evidence="11">
    <location>
        <begin position="48"/>
        <end position="66"/>
    </location>
</feature>
<evidence type="ECO:0000313" key="14">
    <source>
        <dbReference type="Proteomes" id="UP000257200"/>
    </source>
</evidence>
<feature type="domain" description="Mediator complex subunit Med1" evidence="12">
    <location>
        <begin position="78"/>
        <end position="156"/>
    </location>
</feature>
<keyword evidence="11" id="KW-1133">Transmembrane helix</keyword>
<comment type="subcellular location">
    <subcellularLocation>
        <location evidence="1 9">Nucleus</location>
    </subcellularLocation>
</comment>
<organism evidence="13 14">
    <name type="scientific">Acanthochromis polyacanthus</name>
    <name type="common">spiny chromis</name>
    <dbReference type="NCBI Taxonomy" id="80966"/>
    <lineage>
        <taxon>Eukaryota</taxon>
        <taxon>Metazoa</taxon>
        <taxon>Chordata</taxon>
        <taxon>Craniata</taxon>
        <taxon>Vertebrata</taxon>
        <taxon>Euteleostomi</taxon>
        <taxon>Actinopterygii</taxon>
        <taxon>Neopterygii</taxon>
        <taxon>Teleostei</taxon>
        <taxon>Neoteleostei</taxon>
        <taxon>Acanthomorphata</taxon>
        <taxon>Ovalentaria</taxon>
        <taxon>Pomacentridae</taxon>
        <taxon>Acanthochromis</taxon>
    </lineage>
</organism>
<name>A0A3Q1HQ32_9TELE</name>
<keyword evidence="7 9" id="KW-0539">Nucleus</keyword>
<keyword evidence="11" id="KW-0472">Membrane</keyword>
<dbReference type="PANTHER" id="PTHR12881">
    <property type="entry name" value="MEDIATOR OF RNA POLYMERASE II TRANSCRIPTION SUBUNIT 1"/>
    <property type="match status" value="1"/>
</dbReference>
<dbReference type="PANTHER" id="PTHR12881:SF4">
    <property type="entry name" value="MEDIATOR OF RNA POLYMERASE II TRANSCRIPTION SUBUNIT 1"/>
    <property type="match status" value="1"/>
</dbReference>
<feature type="region of interest" description="Disordered" evidence="10">
    <location>
        <begin position="388"/>
        <end position="429"/>
    </location>
</feature>
<feature type="compositionally biased region" description="Polar residues" evidence="10">
    <location>
        <begin position="414"/>
        <end position="427"/>
    </location>
</feature>
<proteinExistence type="inferred from homology"/>
<evidence type="ECO:0000256" key="7">
    <source>
        <dbReference type="ARBA" id="ARBA00023242"/>
    </source>
</evidence>
<evidence type="ECO:0000256" key="6">
    <source>
        <dbReference type="ARBA" id="ARBA00023163"/>
    </source>
</evidence>
<evidence type="ECO:0000256" key="8">
    <source>
        <dbReference type="ARBA" id="ARBA00031254"/>
    </source>
</evidence>
<keyword evidence="14" id="KW-1185">Reference proteome</keyword>
<accession>A0A3Q1HQ32</accession>
<dbReference type="GO" id="GO:0003712">
    <property type="term" value="F:transcription coregulator activity"/>
    <property type="evidence" value="ECO:0007669"/>
    <property type="project" value="InterPro"/>
</dbReference>
<evidence type="ECO:0000256" key="9">
    <source>
        <dbReference type="RuleBase" id="RU364059"/>
    </source>
</evidence>
<evidence type="ECO:0000256" key="1">
    <source>
        <dbReference type="ARBA" id="ARBA00004123"/>
    </source>
</evidence>
<feature type="region of interest" description="Disordered" evidence="10">
    <location>
        <begin position="448"/>
        <end position="481"/>
    </location>
</feature>
<protein>
    <recommendedName>
        <fullName evidence="3 9">Mediator of RNA polymerase II transcription subunit 1</fullName>
    </recommendedName>
    <alternativeName>
        <fullName evidence="8 9">Mediator complex subunit 1</fullName>
    </alternativeName>
</protein>
<dbReference type="GO" id="GO:0042809">
    <property type="term" value="F:nuclear vitamin D receptor binding"/>
    <property type="evidence" value="ECO:0007669"/>
    <property type="project" value="TreeGrafter"/>
</dbReference>
<dbReference type="GO" id="GO:0097067">
    <property type="term" value="P:cellular response to thyroid hormone stimulus"/>
    <property type="evidence" value="ECO:0007669"/>
    <property type="project" value="TreeGrafter"/>
</dbReference>
<dbReference type="Ensembl" id="ENSAPOT00000021657.1">
    <property type="protein sequence ID" value="ENSAPOP00000029995.1"/>
    <property type="gene ID" value="ENSAPOG00000016323.1"/>
</dbReference>
<dbReference type="GO" id="GO:0045944">
    <property type="term" value="P:positive regulation of transcription by RNA polymerase II"/>
    <property type="evidence" value="ECO:0007669"/>
    <property type="project" value="UniProtKB-ARBA"/>
</dbReference>
<evidence type="ECO:0000256" key="3">
    <source>
        <dbReference type="ARBA" id="ARBA00020612"/>
    </source>
</evidence>
<comment type="function">
    <text evidence="9">Component of the Mediator complex, a coactivator involved in the regulated transcription of nearly all RNA polymerase II-dependent genes. Mediator functions as a bridge to convey information from gene-specific regulatory proteins to the basal RNA polymerase II transcription machinery. Mediator is recruited to promoters by direct interactions with regulatory proteins and serves as a scaffold for the assembly of a functional preinitiation complex with RNA polymerase II and the general transcription factors.</text>
</comment>
<keyword evidence="4 9" id="KW-0805">Transcription regulation</keyword>
<dbReference type="Proteomes" id="UP000257200">
    <property type="component" value="Unplaced"/>
</dbReference>
<dbReference type="GO" id="GO:0016592">
    <property type="term" value="C:mediator complex"/>
    <property type="evidence" value="ECO:0007669"/>
    <property type="project" value="InterPro"/>
</dbReference>
<evidence type="ECO:0000256" key="2">
    <source>
        <dbReference type="ARBA" id="ARBA00006210"/>
    </source>
</evidence>
<comment type="similarity">
    <text evidence="2 9">Belongs to the Mediator complex subunit 1 family.</text>
</comment>
<evidence type="ECO:0000259" key="12">
    <source>
        <dbReference type="Pfam" id="PF10744"/>
    </source>
</evidence>
<evidence type="ECO:0000256" key="11">
    <source>
        <dbReference type="SAM" id="Phobius"/>
    </source>
</evidence>
<dbReference type="GO" id="GO:0042974">
    <property type="term" value="F:nuclear retinoic acid receptor binding"/>
    <property type="evidence" value="ECO:0007669"/>
    <property type="project" value="TreeGrafter"/>
</dbReference>
<keyword evidence="11" id="KW-0812">Transmembrane</keyword>
<evidence type="ECO:0000313" key="13">
    <source>
        <dbReference type="Ensembl" id="ENSAPOP00000029995.1"/>
    </source>
</evidence>
<keyword evidence="6 9" id="KW-0804">Transcription</keyword>
<dbReference type="InterPro" id="IPR051999">
    <property type="entry name" value="Mediator_complex_subunit_1"/>
</dbReference>
<dbReference type="AlphaFoldDB" id="A0A3Q1HQ32"/>
<reference evidence="13" key="2">
    <citation type="submission" date="2025-09" db="UniProtKB">
        <authorList>
            <consortium name="Ensembl"/>
        </authorList>
    </citation>
    <scope>IDENTIFICATION</scope>
</reference>
<dbReference type="InterPro" id="IPR019680">
    <property type="entry name" value="Mediator_Med1"/>
</dbReference>
<sequence length="481" mass="52590">HFFFFFLYALVMEKEAIISKLHLKFAKKPWKDTFQLVRRFVVRHFNTSFPLFPLFVFITFIIYLVLTPSVYIMGFHSTGATCYLTADLFYLEVLLLPRGGVEEVKVAPHGQSPVNYFSLTLGLLSGYTHRCECFADFAVKLGGLFAHYSIPGDKYVEIKFKLLFYVPPTDSMKTSDSPVVQAAQVTVGSSAVTRQLQMASLIPQPPQLDPQGHPVFAPLSEVPNEMLPACFLLRLQPAIPVMLSFVRKLNQIIDVAVSDVDLQWAPLPKLLMGAALNANTHCETLDERQSIFPLPGGMMHSCVLPGAAWDVPAHRGIVVDGVAFTHPAHVSALVDVLRHQCAINTLLRSCFSVRCSGPGRRSFYTTESCMSIPMTMKTLYSKLEEITSAPLSPRRPATTEAENDHSASSSAAATDTNRGSDTFSQGSAVPEDGFSVSASACFAPSVATSELPPEISTSPPVSPRPLTPAGGVPSFDKQDLI</sequence>
<dbReference type="GO" id="GO:0046966">
    <property type="term" value="F:nuclear thyroid hormone receptor binding"/>
    <property type="evidence" value="ECO:0007669"/>
    <property type="project" value="TreeGrafter"/>
</dbReference>
<dbReference type="Pfam" id="PF10744">
    <property type="entry name" value="Med1"/>
    <property type="match status" value="2"/>
</dbReference>
<feature type="domain" description="Mediator complex subunit Med1" evidence="12">
    <location>
        <begin position="180"/>
        <end position="352"/>
    </location>
</feature>
<reference evidence="13" key="1">
    <citation type="submission" date="2025-08" db="UniProtKB">
        <authorList>
            <consortium name="Ensembl"/>
        </authorList>
    </citation>
    <scope>IDENTIFICATION</scope>
</reference>
<evidence type="ECO:0000256" key="10">
    <source>
        <dbReference type="SAM" id="MobiDB-lite"/>
    </source>
</evidence>
<dbReference type="GeneTree" id="ENSGT00660000095569"/>
<evidence type="ECO:0000256" key="4">
    <source>
        <dbReference type="ARBA" id="ARBA00023015"/>
    </source>
</evidence>
<dbReference type="InParanoid" id="A0A3Q1HQ32"/>